<comment type="function">
    <text evidence="9">Couples transcription and DNA repair by recognizing RNA polymerase (RNAP) stalled at DNA lesions. Mediates ATP-dependent release of RNAP and its truncated transcript from the DNA, and recruitment of nucleotide excision repair machinery to the damaged site.</text>
</comment>
<dbReference type="SUPFAM" id="SSF52540">
    <property type="entry name" value="P-loop containing nucleoside triphosphate hydrolases"/>
    <property type="match status" value="4"/>
</dbReference>
<dbReference type="Pfam" id="PF00271">
    <property type="entry name" value="Helicase_C"/>
    <property type="match status" value="1"/>
</dbReference>
<evidence type="ECO:0000259" key="11">
    <source>
        <dbReference type="PROSITE" id="PS51194"/>
    </source>
</evidence>
<dbReference type="NCBIfam" id="TIGR00580">
    <property type="entry name" value="mfd"/>
    <property type="match status" value="1"/>
</dbReference>
<dbReference type="Gene3D" id="2.40.10.170">
    <property type="match status" value="1"/>
</dbReference>
<dbReference type="InterPro" id="IPR011545">
    <property type="entry name" value="DEAD/DEAH_box_helicase_dom"/>
</dbReference>
<accession>A0A3D9HNL6</accession>
<sequence>MNLGKHILAPGRATVCSAPTGVDALTISEAVDQAEGPILFLVHDDSHAERMRNLIGFMKPSLKVLSLPAWDCLPYDRVSPNAETVAQRLKILCQLAEGRDIPDILIVTVSAALQRLPAKASLEKAHLAASVGGQLDEDQLYGYLLQNGYHRAGTVREAGEYAVRGGIIDIFPAGRAEPVRIDLFGDEVESIRSFDPVSQRTTGKVKSLSLIPVSEVTLDEKSQALFRQQYREHFGATTEDDPLYEAVREGRRHPGMEHWLPLFHEKMETVFDYLPGAPVFLNSQAGEATETRHEAILDYFQARQTIYEQAQSQKKTATDSATIYKPIPPQALFVLTDEFNRILSNRPVIEFSSFQQPEGVGQQEVIDAGGKGVLDFTEARKKPDSNIFEQLIERLNSHKGSKTVIAVSSNGALDRLSNLLSEHGKSDLVSVQNWSELSKLSSNQTAIAVMDLEKGFRTDDITIYSEQDILGERLARPVKRRRRGEEFISEISALELGDLVVHVEHGIGRYDGLETLTVDKAPHDCLRILYADDDKLYVPAENIEMLSRFGSEDSTAQLDKLGGVAWQARKAKIKERVKDIADKLLKIAAERALRKGEAVTPPSGLYDEFCARFRYSETDDQFRAIGDVIGDLGSGRPMDRLVCGDVGFGKTEVAMRAAFVAAMSGMQVAVVVPTTLLARQHYKNFKERFEGLPVNVVQMSRLVTGKDLNNAKQGIRDGSVDIVVGTHALLGKGVEFQNLGLLVVDEEQHFGVTQKERLKQLRANVHVLTLTATPIPRTLQMALTGVRELSIIATPPVDRLAVRTFVLPHDPVVLREAIMREHHRGGQVYYVCPRVADLDRMHQKLKELVPEIKIAVAHGQLTATSLEEVMNDFVDGKYDLLLSTNIVESGLDIPTANTMIIHRSDMFGLAQLYQLRGRIGRSKIRAYCYLTLPPGRILSDSAKKRLEVMQTLDSLGAGFSLASHDLDIRGAGNLLGDEQSGHIKEVGVELYQRMLEEAVAAAKDNLVEEVQETWSPTINLGSAVMIPEQYVADLSVRLSLYRRLSDLKDKSEIDSFAVELADRFGPLPQEVSNLLKVVEIKQFCKRASIEKVDAGPKGAVVTFRNNSFPNPVGLVGFLQQQLGSLKLRPDQKLVIMRPWETSQQRLNGVTKFMAKLAQIAEKGS</sequence>
<dbReference type="InterPro" id="IPR005118">
    <property type="entry name" value="TRCF_C"/>
</dbReference>
<dbReference type="PANTHER" id="PTHR47964:SF1">
    <property type="entry name" value="ATP-DEPENDENT DNA HELICASE HOMOLOG RECG, CHLOROPLASTIC"/>
    <property type="match status" value="1"/>
</dbReference>
<name>A0A3D9HNL6_9PROT</name>
<dbReference type="InterPro" id="IPR027417">
    <property type="entry name" value="P-loop_NTPase"/>
</dbReference>
<dbReference type="SMART" id="SM00982">
    <property type="entry name" value="TRCF"/>
    <property type="match status" value="1"/>
</dbReference>
<dbReference type="InterPro" id="IPR037235">
    <property type="entry name" value="TRCF-like_C_D7"/>
</dbReference>
<dbReference type="Gene3D" id="3.40.50.11180">
    <property type="match status" value="1"/>
</dbReference>
<evidence type="ECO:0000256" key="3">
    <source>
        <dbReference type="ARBA" id="ARBA00022763"/>
    </source>
</evidence>
<keyword evidence="13" id="KW-1185">Reference proteome</keyword>
<evidence type="ECO:0000256" key="8">
    <source>
        <dbReference type="ARBA" id="ARBA00023204"/>
    </source>
</evidence>
<dbReference type="GO" id="GO:0003684">
    <property type="term" value="F:damaged DNA binding"/>
    <property type="evidence" value="ECO:0007669"/>
    <property type="project" value="InterPro"/>
</dbReference>
<evidence type="ECO:0000256" key="4">
    <source>
        <dbReference type="ARBA" id="ARBA00022801"/>
    </source>
</evidence>
<comment type="caution">
    <text evidence="12">The sequence shown here is derived from an EMBL/GenBank/DDBJ whole genome shotgun (WGS) entry which is preliminary data.</text>
</comment>
<dbReference type="PROSITE" id="PS51192">
    <property type="entry name" value="HELICASE_ATP_BIND_1"/>
    <property type="match status" value="1"/>
</dbReference>
<dbReference type="GO" id="GO:0005524">
    <property type="term" value="F:ATP binding"/>
    <property type="evidence" value="ECO:0007669"/>
    <property type="project" value="UniProtKB-UniRule"/>
</dbReference>
<evidence type="ECO:0000256" key="1">
    <source>
        <dbReference type="ARBA" id="ARBA00022490"/>
    </source>
</evidence>
<dbReference type="CDD" id="cd17991">
    <property type="entry name" value="DEXHc_TRCF"/>
    <property type="match status" value="1"/>
</dbReference>
<dbReference type="AlphaFoldDB" id="A0A3D9HNL6"/>
<dbReference type="InterPro" id="IPR001650">
    <property type="entry name" value="Helicase_C-like"/>
</dbReference>
<dbReference type="Pfam" id="PF02559">
    <property type="entry name" value="CarD_TRCF_RID"/>
    <property type="match status" value="1"/>
</dbReference>
<dbReference type="Gene3D" id="3.30.2060.10">
    <property type="entry name" value="Penicillin-binding protein 1b domain"/>
    <property type="match status" value="1"/>
</dbReference>
<dbReference type="SMART" id="SM01058">
    <property type="entry name" value="CarD_TRCF"/>
    <property type="match status" value="1"/>
</dbReference>
<dbReference type="Gene3D" id="3.90.1150.50">
    <property type="entry name" value="Transcription-repair-coupling factor, D7 domain"/>
    <property type="match status" value="1"/>
</dbReference>
<keyword evidence="1 9" id="KW-0963">Cytoplasm</keyword>
<feature type="domain" description="Helicase C-terminal" evidence="11">
    <location>
        <begin position="813"/>
        <end position="967"/>
    </location>
</feature>
<dbReference type="InterPro" id="IPR047112">
    <property type="entry name" value="RecG/Mfd"/>
</dbReference>
<keyword evidence="7 9" id="KW-0238">DNA-binding</keyword>
<dbReference type="GO" id="GO:0003678">
    <property type="term" value="F:DNA helicase activity"/>
    <property type="evidence" value="ECO:0007669"/>
    <property type="project" value="TreeGrafter"/>
</dbReference>
<comment type="similarity">
    <text evidence="9">In the N-terminal section; belongs to the UvrB family.</text>
</comment>
<keyword evidence="3 9" id="KW-0227">DNA damage</keyword>
<dbReference type="HAMAP" id="MF_00969">
    <property type="entry name" value="TRCF"/>
    <property type="match status" value="1"/>
</dbReference>
<dbReference type="SUPFAM" id="SSF141259">
    <property type="entry name" value="CarD-like"/>
    <property type="match status" value="1"/>
</dbReference>
<dbReference type="Pfam" id="PF00270">
    <property type="entry name" value="DEAD"/>
    <property type="match status" value="1"/>
</dbReference>
<dbReference type="GO" id="GO:0005737">
    <property type="term" value="C:cytoplasm"/>
    <property type="evidence" value="ECO:0007669"/>
    <property type="project" value="UniProtKB-SubCell"/>
</dbReference>
<comment type="similarity">
    <text evidence="9">In the C-terminal section; belongs to the helicase family. RecG subfamily.</text>
</comment>
<evidence type="ECO:0000259" key="10">
    <source>
        <dbReference type="PROSITE" id="PS51192"/>
    </source>
</evidence>
<dbReference type="SUPFAM" id="SSF143517">
    <property type="entry name" value="TRCF domain-like"/>
    <property type="match status" value="1"/>
</dbReference>
<dbReference type="PANTHER" id="PTHR47964">
    <property type="entry name" value="ATP-DEPENDENT DNA HELICASE HOMOLOG RECG, CHLOROPLASTIC"/>
    <property type="match status" value="1"/>
</dbReference>
<keyword evidence="4 9" id="KW-0378">Hydrolase</keyword>
<dbReference type="Gene3D" id="3.40.50.11140">
    <property type="match status" value="1"/>
</dbReference>
<dbReference type="InterPro" id="IPR036101">
    <property type="entry name" value="CarD-like/TRCF_RID_sf"/>
</dbReference>
<dbReference type="RefSeq" id="WP_115936851.1">
    <property type="nucleotide sequence ID" value="NZ_QRDW01000004.1"/>
</dbReference>
<evidence type="ECO:0000256" key="5">
    <source>
        <dbReference type="ARBA" id="ARBA00022806"/>
    </source>
</evidence>
<organism evidence="12 13">
    <name type="scientific">Aestuariispira insulae</name>
    <dbReference type="NCBI Taxonomy" id="1461337"/>
    <lineage>
        <taxon>Bacteria</taxon>
        <taxon>Pseudomonadati</taxon>
        <taxon>Pseudomonadota</taxon>
        <taxon>Alphaproteobacteria</taxon>
        <taxon>Rhodospirillales</taxon>
        <taxon>Kiloniellaceae</taxon>
        <taxon>Aestuariispira</taxon>
    </lineage>
</organism>
<dbReference type="OrthoDB" id="9804325at2"/>
<dbReference type="InterPro" id="IPR004576">
    <property type="entry name" value="Mfd"/>
</dbReference>
<comment type="subcellular location">
    <subcellularLocation>
        <location evidence="9">Cytoplasm</location>
    </subcellularLocation>
</comment>
<proteinExistence type="inferred from homology"/>
<dbReference type="SMART" id="SM00487">
    <property type="entry name" value="DEXDc"/>
    <property type="match status" value="1"/>
</dbReference>
<dbReference type="Pfam" id="PF03461">
    <property type="entry name" value="TRCF"/>
    <property type="match status" value="1"/>
</dbReference>
<dbReference type="GO" id="GO:0006355">
    <property type="term" value="P:regulation of DNA-templated transcription"/>
    <property type="evidence" value="ECO:0007669"/>
    <property type="project" value="UniProtKB-UniRule"/>
</dbReference>
<keyword evidence="5" id="KW-0347">Helicase</keyword>
<dbReference type="Proteomes" id="UP000256845">
    <property type="component" value="Unassembled WGS sequence"/>
</dbReference>
<keyword evidence="2 9" id="KW-0547">Nucleotide-binding</keyword>
<dbReference type="InterPro" id="IPR014001">
    <property type="entry name" value="Helicase_ATP-bd"/>
</dbReference>
<evidence type="ECO:0000313" key="12">
    <source>
        <dbReference type="EMBL" id="RED51072.1"/>
    </source>
</evidence>
<dbReference type="EMBL" id="QRDW01000004">
    <property type="protein sequence ID" value="RED51072.1"/>
    <property type="molecule type" value="Genomic_DNA"/>
</dbReference>
<evidence type="ECO:0000256" key="7">
    <source>
        <dbReference type="ARBA" id="ARBA00023125"/>
    </source>
</evidence>
<dbReference type="GO" id="GO:0016787">
    <property type="term" value="F:hydrolase activity"/>
    <property type="evidence" value="ECO:0007669"/>
    <property type="project" value="UniProtKB-KW"/>
</dbReference>
<dbReference type="PROSITE" id="PS51194">
    <property type="entry name" value="HELICASE_CTER"/>
    <property type="match status" value="1"/>
</dbReference>
<gene>
    <name evidence="9" type="primary">mfd</name>
    <name evidence="12" type="ORF">DFP90_104351</name>
</gene>
<evidence type="ECO:0000256" key="6">
    <source>
        <dbReference type="ARBA" id="ARBA00022840"/>
    </source>
</evidence>
<dbReference type="SMART" id="SM00490">
    <property type="entry name" value="HELICc"/>
    <property type="match status" value="1"/>
</dbReference>
<evidence type="ECO:0000256" key="2">
    <source>
        <dbReference type="ARBA" id="ARBA00022741"/>
    </source>
</evidence>
<dbReference type="Pfam" id="PF17757">
    <property type="entry name" value="UvrB_inter"/>
    <property type="match status" value="1"/>
</dbReference>
<dbReference type="InterPro" id="IPR041471">
    <property type="entry name" value="UvrB_inter"/>
</dbReference>
<dbReference type="GO" id="GO:0000716">
    <property type="term" value="P:transcription-coupled nucleotide-excision repair, DNA damage recognition"/>
    <property type="evidence" value="ECO:0007669"/>
    <property type="project" value="UniProtKB-UniRule"/>
</dbReference>
<protein>
    <recommendedName>
        <fullName evidence="9">Transcription-repair-coupling factor</fullName>
        <shortName evidence="9">TRCF</shortName>
        <ecNumber evidence="9">3.6.4.-</ecNumber>
    </recommendedName>
</protein>
<feature type="domain" description="Helicase ATP-binding" evidence="10">
    <location>
        <begin position="631"/>
        <end position="792"/>
    </location>
</feature>
<evidence type="ECO:0000313" key="13">
    <source>
        <dbReference type="Proteomes" id="UP000256845"/>
    </source>
</evidence>
<dbReference type="EC" id="3.6.4.-" evidence="9"/>
<evidence type="ECO:0000256" key="9">
    <source>
        <dbReference type="HAMAP-Rule" id="MF_00969"/>
    </source>
</evidence>
<dbReference type="InterPro" id="IPR003711">
    <property type="entry name" value="CarD-like/TRCF_RID"/>
</dbReference>
<keyword evidence="8 9" id="KW-0234">DNA repair</keyword>
<dbReference type="Gene3D" id="3.40.50.300">
    <property type="entry name" value="P-loop containing nucleotide triphosphate hydrolases"/>
    <property type="match status" value="2"/>
</dbReference>
<reference evidence="12 13" key="1">
    <citation type="submission" date="2018-07" db="EMBL/GenBank/DDBJ databases">
        <title>Genomic Encyclopedia of Type Strains, Phase III (KMG-III): the genomes of soil and plant-associated and newly described type strains.</title>
        <authorList>
            <person name="Whitman W."/>
        </authorList>
    </citation>
    <scope>NUCLEOTIDE SEQUENCE [LARGE SCALE GENOMIC DNA]</scope>
    <source>
        <strain evidence="12 13">CECT 8488</strain>
    </source>
</reference>
<keyword evidence="6 9" id="KW-0067">ATP-binding</keyword>